<dbReference type="AlphaFoldDB" id="A0A6J6IP96"/>
<keyword evidence="1" id="KW-0472">Membrane</keyword>
<reference evidence="3" key="1">
    <citation type="submission" date="2020-05" db="EMBL/GenBank/DDBJ databases">
        <authorList>
            <person name="Chiriac C."/>
            <person name="Salcher M."/>
            <person name="Ghai R."/>
            <person name="Kavagutti S V."/>
        </authorList>
    </citation>
    <scope>NUCLEOTIDE SEQUENCE</scope>
</reference>
<dbReference type="EMBL" id="CAEZSO010000059">
    <property type="protein sequence ID" value="CAB4540902.1"/>
    <property type="molecule type" value="Genomic_DNA"/>
</dbReference>
<name>A0A6J6IP96_9ZZZZ</name>
<organism evidence="3">
    <name type="scientific">freshwater metagenome</name>
    <dbReference type="NCBI Taxonomy" id="449393"/>
    <lineage>
        <taxon>unclassified sequences</taxon>
        <taxon>metagenomes</taxon>
        <taxon>ecological metagenomes</taxon>
    </lineage>
</organism>
<evidence type="ECO:0000256" key="1">
    <source>
        <dbReference type="SAM" id="Phobius"/>
    </source>
</evidence>
<evidence type="ECO:0000313" key="2">
    <source>
        <dbReference type="EMBL" id="CAB4540902.1"/>
    </source>
</evidence>
<accession>A0A6J6IP96</accession>
<sequence>MKAPDDRGSALVEFSYLSLLLLVPMIYAMSAAFVVQKSAFALTAASREAGRVFVQANSGAQAISNARLASGVVLRDQGVNPARVRTRFTCAAKPCLSPGARVDVTLSTSVPIPFVPAFMKGLSSIPMSAKQSVVVDVYRQERP</sequence>
<keyword evidence="1" id="KW-1133">Transmembrane helix</keyword>
<feature type="transmembrane region" description="Helical" evidence="1">
    <location>
        <begin position="14"/>
        <end position="35"/>
    </location>
</feature>
<protein>
    <submittedName>
        <fullName evidence="3">Unannotated protein</fullName>
    </submittedName>
</protein>
<evidence type="ECO:0000313" key="3">
    <source>
        <dbReference type="EMBL" id="CAB4626089.1"/>
    </source>
</evidence>
<proteinExistence type="predicted"/>
<keyword evidence="1" id="KW-0812">Transmembrane</keyword>
<dbReference type="EMBL" id="CAEZVF010000153">
    <property type="protein sequence ID" value="CAB4626089.1"/>
    <property type="molecule type" value="Genomic_DNA"/>
</dbReference>
<gene>
    <name evidence="2" type="ORF">UFOPK1446_00398</name>
    <name evidence="3" type="ORF">UFOPK1939_00935</name>
</gene>